<reference evidence="6" key="1">
    <citation type="submission" date="2016-03" db="EMBL/GenBank/DDBJ databases">
        <authorList>
            <person name="Ma C."/>
            <person name="Zhou S."/>
            <person name="Yang G."/>
        </authorList>
    </citation>
    <scope>NUCLEOTIDE SEQUENCE [LARGE SCALE GENOMIC DNA]</scope>
    <source>
        <strain evidence="6">SgZ-1</strain>
    </source>
</reference>
<feature type="domain" description="HIT" evidence="4">
    <location>
        <begin position="5"/>
        <end position="112"/>
    </location>
</feature>
<dbReference type="STRING" id="1134435.AC731_018405"/>
<dbReference type="Pfam" id="PF01230">
    <property type="entry name" value="HIT"/>
    <property type="match status" value="1"/>
</dbReference>
<dbReference type="InterPro" id="IPR036265">
    <property type="entry name" value="HIT-like_sf"/>
</dbReference>
<dbReference type="AlphaFoldDB" id="A0A127K9V2"/>
<dbReference type="InterPro" id="IPR019808">
    <property type="entry name" value="Histidine_triad_CS"/>
</dbReference>
<evidence type="ECO:0000313" key="6">
    <source>
        <dbReference type="Proteomes" id="UP000036902"/>
    </source>
</evidence>
<evidence type="ECO:0000313" key="5">
    <source>
        <dbReference type="EMBL" id="AMO38743.1"/>
    </source>
</evidence>
<dbReference type="RefSeq" id="WP_048708343.1">
    <property type="nucleotide sequence ID" value="NZ_CP014646.1"/>
</dbReference>
<feature type="active site" description="Tele-AMP-histidine intermediate" evidence="1">
    <location>
        <position position="99"/>
    </location>
</feature>
<dbReference type="GO" id="GO:0003824">
    <property type="term" value="F:catalytic activity"/>
    <property type="evidence" value="ECO:0007669"/>
    <property type="project" value="InterPro"/>
</dbReference>
<dbReference type="InterPro" id="IPR001310">
    <property type="entry name" value="Histidine_triad_HIT"/>
</dbReference>
<dbReference type="Gene3D" id="3.30.428.10">
    <property type="entry name" value="HIT-like"/>
    <property type="match status" value="1"/>
</dbReference>
<feature type="short sequence motif" description="Histidine triad motif" evidence="2 3">
    <location>
        <begin position="97"/>
        <end position="101"/>
    </location>
</feature>
<dbReference type="KEGG" id="thu:AC731_018405"/>
<dbReference type="PROSITE" id="PS00892">
    <property type="entry name" value="HIT_1"/>
    <property type="match status" value="1"/>
</dbReference>
<organism evidence="5 6">
    <name type="scientific">Thauera humireducens</name>
    <dbReference type="NCBI Taxonomy" id="1134435"/>
    <lineage>
        <taxon>Bacteria</taxon>
        <taxon>Pseudomonadati</taxon>
        <taxon>Pseudomonadota</taxon>
        <taxon>Betaproteobacteria</taxon>
        <taxon>Rhodocyclales</taxon>
        <taxon>Zoogloeaceae</taxon>
        <taxon>Thauera</taxon>
    </lineage>
</organism>
<protein>
    <submittedName>
        <fullName evidence="5">Histidine triad (HIT) protein</fullName>
    </submittedName>
</protein>
<evidence type="ECO:0000256" key="2">
    <source>
        <dbReference type="PIRSR" id="PIRSR601310-3"/>
    </source>
</evidence>
<keyword evidence="6" id="KW-1185">Reference proteome</keyword>
<dbReference type="EMBL" id="CP014646">
    <property type="protein sequence ID" value="AMO38743.1"/>
    <property type="molecule type" value="Genomic_DNA"/>
</dbReference>
<proteinExistence type="predicted"/>
<evidence type="ECO:0000256" key="3">
    <source>
        <dbReference type="PROSITE-ProRule" id="PRU00464"/>
    </source>
</evidence>
<dbReference type="Proteomes" id="UP000036902">
    <property type="component" value="Chromosome"/>
</dbReference>
<accession>A0A127K9V2</accession>
<dbReference type="SUPFAM" id="SSF54197">
    <property type="entry name" value="HIT-like"/>
    <property type="match status" value="1"/>
</dbReference>
<dbReference type="PROSITE" id="PS51084">
    <property type="entry name" value="HIT_2"/>
    <property type="match status" value="1"/>
</dbReference>
<evidence type="ECO:0000256" key="1">
    <source>
        <dbReference type="PIRSR" id="PIRSR601310-1"/>
    </source>
</evidence>
<dbReference type="InterPro" id="IPR011146">
    <property type="entry name" value="HIT-like"/>
</dbReference>
<dbReference type="PANTHER" id="PTHR46648:SF1">
    <property type="entry name" value="ADENOSINE 5'-MONOPHOSPHORAMIDASE HNT1"/>
    <property type="match status" value="1"/>
</dbReference>
<sequence>MDNCVFCRIVIGELPASKVYEDEHTLAIMDIQSVNPGHMLVLVKPHRDNIYALDDALAGAALRTAARMARTVKKVTGCEGVTLLQANEPAGAQTVFHFHIHVLPRWTDDGMALAWPVKNPPREALQEMAERLRAGLAD</sequence>
<dbReference type="PANTHER" id="PTHR46648">
    <property type="entry name" value="HIT FAMILY PROTEIN 1"/>
    <property type="match status" value="1"/>
</dbReference>
<dbReference type="PRINTS" id="PR00332">
    <property type="entry name" value="HISTRIAD"/>
</dbReference>
<gene>
    <name evidence="5" type="ORF">AC731_018405</name>
</gene>
<evidence type="ECO:0000259" key="4">
    <source>
        <dbReference type="PROSITE" id="PS51084"/>
    </source>
</evidence>
<name>A0A127K9V2_9RHOO</name>
<dbReference type="GO" id="GO:0009117">
    <property type="term" value="P:nucleotide metabolic process"/>
    <property type="evidence" value="ECO:0007669"/>
    <property type="project" value="TreeGrafter"/>
</dbReference>